<dbReference type="InParanoid" id="Q2LQL5"/>
<evidence type="ECO:0000313" key="4">
    <source>
        <dbReference type="Proteomes" id="UP000001933"/>
    </source>
</evidence>
<dbReference type="Gene3D" id="3.10.120.10">
    <property type="entry name" value="Cytochrome b5-like heme/steroid binding domain"/>
    <property type="match status" value="1"/>
</dbReference>
<evidence type="ECO:0000256" key="1">
    <source>
        <dbReference type="SAM" id="Phobius"/>
    </source>
</evidence>
<name>Q2LQL5_SYNAS</name>
<dbReference type="InterPro" id="IPR001199">
    <property type="entry name" value="Cyt_B5-like_heme/steroid-bd"/>
</dbReference>
<feature type="transmembrane region" description="Helical" evidence="1">
    <location>
        <begin position="142"/>
        <end position="163"/>
    </location>
</feature>
<feature type="domain" description="Cytochrome b5 heme-binding" evidence="2">
    <location>
        <begin position="12"/>
        <end position="85"/>
    </location>
</feature>
<dbReference type="SUPFAM" id="SSF55856">
    <property type="entry name" value="Cytochrome b5-like heme/steroid binding domain"/>
    <property type="match status" value="1"/>
</dbReference>
<keyword evidence="1" id="KW-0472">Membrane</keyword>
<feature type="transmembrane region" description="Helical" evidence="1">
    <location>
        <begin position="213"/>
        <end position="232"/>
    </location>
</feature>
<feature type="transmembrane region" description="Helical" evidence="1">
    <location>
        <begin position="179"/>
        <end position="201"/>
    </location>
</feature>
<proteinExistence type="predicted"/>
<organism evidence="3 4">
    <name type="scientific">Syntrophus aciditrophicus (strain SB)</name>
    <dbReference type="NCBI Taxonomy" id="56780"/>
    <lineage>
        <taxon>Bacteria</taxon>
        <taxon>Pseudomonadati</taxon>
        <taxon>Thermodesulfobacteriota</taxon>
        <taxon>Syntrophia</taxon>
        <taxon>Syntrophales</taxon>
        <taxon>Syntrophaceae</taxon>
        <taxon>Syntrophus</taxon>
    </lineage>
</organism>
<dbReference type="HOGENOM" id="CLU_1203237_0_0_7"/>
<reference evidence="3 4" key="1">
    <citation type="journal article" date="2007" name="Proc. Natl. Acad. Sci. U.S.A.">
        <title>The genome of Syntrophus aciditrophicus: life at the thermodynamic limit of microbial growth.</title>
        <authorList>
            <person name="McInerney M.J."/>
            <person name="Rohlin L."/>
            <person name="Mouttaki H."/>
            <person name="Kim U."/>
            <person name="Krupp R.S."/>
            <person name="Rios-Hernandez L."/>
            <person name="Sieber J."/>
            <person name="Struchtemeyer C.G."/>
            <person name="Bhattacharyya A."/>
            <person name="Campbell J.W."/>
            <person name="Gunsalus R.P."/>
        </authorList>
    </citation>
    <scope>NUCLEOTIDE SEQUENCE [LARGE SCALE GENOMIC DNA]</scope>
    <source>
        <strain evidence="3 4">SB</strain>
    </source>
</reference>
<gene>
    <name evidence="3" type="ORF">SYN_02347</name>
</gene>
<dbReference type="eggNOG" id="COG4244">
    <property type="taxonomic scope" value="Bacteria"/>
</dbReference>
<keyword evidence="4" id="KW-1185">Reference proteome</keyword>
<dbReference type="Pfam" id="PF09990">
    <property type="entry name" value="DUF2231"/>
    <property type="match status" value="1"/>
</dbReference>
<dbReference type="InterPro" id="IPR036400">
    <property type="entry name" value="Cyt_B5-like_heme/steroid_sf"/>
</dbReference>
<keyword evidence="1" id="KW-0812">Transmembrane</keyword>
<evidence type="ECO:0000313" key="3">
    <source>
        <dbReference type="EMBL" id="ABC76379.1"/>
    </source>
</evidence>
<dbReference type="eggNOG" id="COG4892">
    <property type="taxonomic scope" value="Bacteria"/>
</dbReference>
<accession>Q2LQL5</accession>
<feature type="transmembrane region" description="Helical" evidence="1">
    <location>
        <begin position="114"/>
        <end position="136"/>
    </location>
</feature>
<dbReference type="InterPro" id="IPR019251">
    <property type="entry name" value="DUF2231_TM"/>
</dbReference>
<dbReference type="AlphaFoldDB" id="Q2LQL5"/>
<dbReference type="EMBL" id="CP000252">
    <property type="protein sequence ID" value="ABC76379.1"/>
    <property type="molecule type" value="Genomic_DNA"/>
</dbReference>
<protein>
    <submittedName>
        <fullName evidence="3">Cytochrome b5-like heme/Steroid binding domain protein</fullName>
    </submittedName>
</protein>
<keyword evidence="1" id="KW-1133">Transmembrane helix</keyword>
<sequence>MTTARKGLMTLYTAEELKLGDGKNGRPILFAYGGNVYEVSPESKLWKNGLHMGRHVAGTDLTKDMENSPHGIDALSKAQLVGKIVASPLPSIEHPPAWVNLLLSKHPHPVSSHFPIALSVTAALFSIVSILFDLRIMELASFFNLVVATTVMPFTILTGYLSWRYNYRRKNSFEFKAKILLSILLPFSMLGVLCLFGYQYFFTESYPTGPIHALYHVLVICTALNVVALGYFGGRITFPERR</sequence>
<dbReference type="KEGG" id="sat:SYN_02347"/>
<dbReference type="STRING" id="56780.SYN_02347"/>
<evidence type="ECO:0000259" key="2">
    <source>
        <dbReference type="SMART" id="SM01117"/>
    </source>
</evidence>
<dbReference type="Proteomes" id="UP000001933">
    <property type="component" value="Chromosome"/>
</dbReference>
<dbReference type="SMART" id="SM01117">
    <property type="entry name" value="Cyt-b5"/>
    <property type="match status" value="1"/>
</dbReference>